<keyword evidence="8 9" id="KW-0998">Cell outer membrane</keyword>
<dbReference type="Gene3D" id="3.10.20.410">
    <property type="match status" value="1"/>
</dbReference>
<feature type="chain" id="PRO_5042159864" evidence="10">
    <location>
        <begin position="29"/>
        <end position="852"/>
    </location>
</feature>
<evidence type="ECO:0000313" key="13">
    <source>
        <dbReference type="EMBL" id="QKJ60374.2"/>
    </source>
</evidence>
<dbReference type="Pfam" id="PF13954">
    <property type="entry name" value="PapC_N"/>
    <property type="match status" value="1"/>
</dbReference>
<evidence type="ECO:0000256" key="7">
    <source>
        <dbReference type="ARBA" id="ARBA00023136"/>
    </source>
</evidence>
<reference evidence="14" key="1">
    <citation type="submission" date="2020-03" db="EMBL/GenBank/DDBJ databases">
        <title>Genome sequences of seven Enterobacteriaceae strains isolated from Canadian wastewater treatment facilities.</title>
        <authorList>
            <person name="Huang H."/>
            <person name="Chmara J.T."/>
            <person name="Duceppe M.-O."/>
        </authorList>
    </citation>
    <scope>NUCLEOTIDE SEQUENCE [LARGE SCALE GENOMIC DNA]</scope>
    <source>
        <strain evidence="14">Biosolid 3</strain>
    </source>
</reference>
<dbReference type="Pfam" id="PF00577">
    <property type="entry name" value="Usher"/>
    <property type="match status" value="1"/>
</dbReference>
<keyword evidence="3 9" id="KW-0813">Transport</keyword>
<dbReference type="InterPro" id="IPR000015">
    <property type="entry name" value="Fimb_usher"/>
</dbReference>
<keyword evidence="6 10" id="KW-0732">Signal</keyword>
<dbReference type="RefSeq" id="WP_221035389.1">
    <property type="nucleotide sequence ID" value="NZ_CAMKUK010000010.1"/>
</dbReference>
<keyword evidence="9" id="KW-1029">Fimbrium biogenesis</keyword>
<dbReference type="GO" id="GO:0009297">
    <property type="term" value="P:pilus assembly"/>
    <property type="evidence" value="ECO:0007669"/>
    <property type="project" value="InterPro"/>
</dbReference>
<dbReference type="InterPro" id="IPR025949">
    <property type="entry name" value="PapC-like_C"/>
</dbReference>
<dbReference type="InterPro" id="IPR018030">
    <property type="entry name" value="Fimbrial_membr_usher_CS"/>
</dbReference>
<evidence type="ECO:0000256" key="10">
    <source>
        <dbReference type="SAM" id="SignalP"/>
    </source>
</evidence>
<accession>A0AAE7EK69</accession>
<keyword evidence="7 9" id="KW-0472">Membrane</keyword>
<dbReference type="InterPro" id="IPR025885">
    <property type="entry name" value="PapC_N"/>
</dbReference>
<evidence type="ECO:0000256" key="9">
    <source>
        <dbReference type="RuleBase" id="RU003884"/>
    </source>
</evidence>
<dbReference type="SUPFAM" id="SSF141729">
    <property type="entry name" value="FimD N-terminal domain-like"/>
    <property type="match status" value="1"/>
</dbReference>
<dbReference type="Pfam" id="PF13953">
    <property type="entry name" value="PapC_C"/>
    <property type="match status" value="1"/>
</dbReference>
<feature type="signal peptide" evidence="10">
    <location>
        <begin position="1"/>
        <end position="28"/>
    </location>
</feature>
<feature type="domain" description="PapC-like C-terminal" evidence="11">
    <location>
        <begin position="773"/>
        <end position="836"/>
    </location>
</feature>
<dbReference type="Gene3D" id="2.60.40.3110">
    <property type="match status" value="1"/>
</dbReference>
<proteinExistence type="inferred from homology"/>
<dbReference type="PANTHER" id="PTHR30451">
    <property type="entry name" value="OUTER MEMBRANE USHER PROTEIN"/>
    <property type="match status" value="1"/>
</dbReference>
<evidence type="ECO:0000256" key="4">
    <source>
        <dbReference type="ARBA" id="ARBA00022452"/>
    </source>
</evidence>
<name>A0AAE7EK69_SERFO</name>
<sequence>MTRCKPTIKTVLTWFLSCAMVSATSSYAADTPEEVTFDPSFFPGGKVGTFDPAQFSRSNVVVPGIYTVAIELNGQRIGNEKIQFKAQPGNNLQTLPCYPGSFFSLLNLSAEKLLTQTPAVQLAPLVQEGYCGSFSDLLPGATVSFDVGEQKLTLTIPQLLLNRTPRGYVNPELWEDGLTALIVNYNANVYQSRQRENSNTYGYLGLRNGLNFGPWRVRNNGSINWSSGESGGDYKSTSSYISRDVTALQSQLILGDAFTSGELFDGVRFRGARLYSDDRMLPDALRGYAPVVRGIANTNARVIITQNGYTLYTTTVSPGPFEINDLYPTSYGGELTVQVEEANGQVRTFTVPYASVTQMLRPGISRYEVAAGKVNSDGLANKPEFGSLTYQLGLSNFITGYTGATASKGYFSALLGGAMNTFIGAFSLDVTQAKTRLPGQPPRSGQSYRIGFSQMYPETQTSFSVAAYRYSTDGFLSLNDAVQLRDLALRNGNIDAYGRQRSLFTLSVNQQLGEGWGSLYATGNHTSYWNQSSSQQSLQIGYSNFWRNLSYTLSVNRTLSGQLTGNTEETMANRRETQYALTLSLPLGSNLHAPTLNVTGTTDNKGSTGLIGLSGNAGEQNQFNYVVSTSRNTEGNSNFFNGGVGYRSSLAHMGANYSYGQGNRQVSASMDGALVAHRGGITLGQSLGETGGLVRAPGAEGALVTGAPGVQIDRFGYAIVPYLRPYYLNQVDIDPKGSSQDVELLSTRSTTAPRAGALVLLDYETKRGKVTYIRAKRPDGSPLPFAANVYDARNNAVGVVGQASLVVARDLDLKGMLQVRWGDSQAEHCSIHYSLQPGTAEESRQLIQGVCQ</sequence>
<keyword evidence="4" id="KW-1134">Transmembrane beta strand</keyword>
<evidence type="ECO:0000256" key="1">
    <source>
        <dbReference type="ARBA" id="ARBA00004571"/>
    </source>
</evidence>
<protein>
    <submittedName>
        <fullName evidence="13">Fimbrial biogenesis outer membrane usher protein</fullName>
    </submittedName>
</protein>
<evidence type="ECO:0000313" key="14">
    <source>
        <dbReference type="Proteomes" id="UP000503464"/>
    </source>
</evidence>
<dbReference type="GO" id="GO:0009279">
    <property type="term" value="C:cell outer membrane"/>
    <property type="evidence" value="ECO:0007669"/>
    <property type="project" value="UniProtKB-SubCell"/>
</dbReference>
<comment type="similarity">
    <text evidence="2 9">Belongs to the fimbrial export usher family.</text>
</comment>
<dbReference type="InterPro" id="IPR042186">
    <property type="entry name" value="FimD_plug_dom"/>
</dbReference>
<keyword evidence="5 9" id="KW-0812">Transmembrane</keyword>
<gene>
    <name evidence="13" type="ORF">G9399_21340</name>
</gene>
<dbReference type="PANTHER" id="PTHR30451:SF20">
    <property type="entry name" value="FIMBRIAE USHER"/>
    <property type="match status" value="1"/>
</dbReference>
<dbReference type="EMBL" id="CP054160">
    <property type="protein sequence ID" value="QKJ60374.2"/>
    <property type="molecule type" value="Genomic_DNA"/>
</dbReference>
<dbReference type="Gene3D" id="2.60.40.2610">
    <property type="entry name" value="Outer membrane usher protein FimD, plug domain"/>
    <property type="match status" value="1"/>
</dbReference>
<feature type="domain" description="PapC N-terminal" evidence="12">
    <location>
        <begin position="36"/>
        <end position="188"/>
    </location>
</feature>
<dbReference type="PROSITE" id="PS01151">
    <property type="entry name" value="FIMBRIAL_USHER"/>
    <property type="match status" value="1"/>
</dbReference>
<dbReference type="AlphaFoldDB" id="A0AAE7EK69"/>
<evidence type="ECO:0000256" key="8">
    <source>
        <dbReference type="ARBA" id="ARBA00023237"/>
    </source>
</evidence>
<evidence type="ECO:0000256" key="6">
    <source>
        <dbReference type="ARBA" id="ARBA00022729"/>
    </source>
</evidence>
<evidence type="ECO:0000259" key="12">
    <source>
        <dbReference type="Pfam" id="PF13954"/>
    </source>
</evidence>
<evidence type="ECO:0000256" key="5">
    <source>
        <dbReference type="ARBA" id="ARBA00022692"/>
    </source>
</evidence>
<evidence type="ECO:0000256" key="2">
    <source>
        <dbReference type="ARBA" id="ARBA00008064"/>
    </source>
</evidence>
<organism evidence="13 14">
    <name type="scientific">Serratia fonticola</name>
    <dbReference type="NCBI Taxonomy" id="47917"/>
    <lineage>
        <taxon>Bacteria</taxon>
        <taxon>Pseudomonadati</taxon>
        <taxon>Pseudomonadota</taxon>
        <taxon>Gammaproteobacteria</taxon>
        <taxon>Enterobacterales</taxon>
        <taxon>Yersiniaceae</taxon>
        <taxon>Serratia</taxon>
    </lineage>
</organism>
<comment type="subcellular location">
    <subcellularLocation>
        <location evidence="1 9">Cell outer membrane</location>
        <topology evidence="1 9">Multi-pass membrane protein</topology>
    </subcellularLocation>
</comment>
<evidence type="ECO:0000256" key="3">
    <source>
        <dbReference type="ARBA" id="ARBA00022448"/>
    </source>
</evidence>
<dbReference type="InterPro" id="IPR037224">
    <property type="entry name" value="PapC_N_sf"/>
</dbReference>
<dbReference type="Proteomes" id="UP000503464">
    <property type="component" value="Chromosome"/>
</dbReference>
<evidence type="ECO:0000259" key="11">
    <source>
        <dbReference type="Pfam" id="PF13953"/>
    </source>
</evidence>
<dbReference type="GO" id="GO:0015473">
    <property type="term" value="F:fimbrial usher porin activity"/>
    <property type="evidence" value="ECO:0007669"/>
    <property type="project" value="InterPro"/>
</dbReference>
<dbReference type="FunFam" id="2.60.40.3110:FF:000001">
    <property type="entry name" value="Putative fimbrial outer membrane usher"/>
    <property type="match status" value="1"/>
</dbReference>
<dbReference type="InterPro" id="IPR043142">
    <property type="entry name" value="PapC-like_C_sf"/>
</dbReference>
<dbReference type="Gene3D" id="2.60.40.2070">
    <property type="match status" value="1"/>
</dbReference>